<dbReference type="InterPro" id="IPR008207">
    <property type="entry name" value="Sig_transdc_His_kin_Hpt_dom"/>
</dbReference>
<dbReference type="GO" id="GO:0000160">
    <property type="term" value="P:phosphorelay signal transduction system"/>
    <property type="evidence" value="ECO:0007669"/>
    <property type="project" value="UniProtKB-KW"/>
</dbReference>
<name>A0A916XWE6_9HYPH</name>
<proteinExistence type="predicted"/>
<evidence type="ECO:0000313" key="4">
    <source>
        <dbReference type="Proteomes" id="UP000613160"/>
    </source>
</evidence>
<feature type="domain" description="HPt" evidence="2">
    <location>
        <begin position="59"/>
        <end position="116"/>
    </location>
</feature>
<reference evidence="3" key="1">
    <citation type="journal article" date="2014" name="Int. J. Syst. Evol. Microbiol.">
        <title>Complete genome sequence of Corynebacterium casei LMG S-19264T (=DSM 44701T), isolated from a smear-ripened cheese.</title>
        <authorList>
            <consortium name="US DOE Joint Genome Institute (JGI-PGF)"/>
            <person name="Walter F."/>
            <person name="Albersmeier A."/>
            <person name="Kalinowski J."/>
            <person name="Ruckert C."/>
        </authorList>
    </citation>
    <scope>NUCLEOTIDE SEQUENCE</scope>
    <source>
        <strain evidence="3">CGMCC 1.15493</strain>
    </source>
</reference>
<keyword evidence="4" id="KW-1185">Reference proteome</keyword>
<protein>
    <recommendedName>
        <fullName evidence="2">HPt domain-containing protein</fullName>
    </recommendedName>
</protein>
<dbReference type="GO" id="GO:0004672">
    <property type="term" value="F:protein kinase activity"/>
    <property type="evidence" value="ECO:0007669"/>
    <property type="project" value="UniProtKB-ARBA"/>
</dbReference>
<dbReference type="Gene3D" id="1.20.120.160">
    <property type="entry name" value="HPT domain"/>
    <property type="match status" value="1"/>
</dbReference>
<dbReference type="EMBL" id="BMJJ01000004">
    <property type="protein sequence ID" value="GGD18086.1"/>
    <property type="molecule type" value="Genomic_DNA"/>
</dbReference>
<gene>
    <name evidence="3" type="ORF">GCM10011335_21170</name>
</gene>
<evidence type="ECO:0000256" key="1">
    <source>
        <dbReference type="ARBA" id="ARBA00023012"/>
    </source>
</evidence>
<dbReference type="AlphaFoldDB" id="A0A916XWE6"/>
<evidence type="ECO:0000259" key="2">
    <source>
        <dbReference type="Pfam" id="PF01627"/>
    </source>
</evidence>
<dbReference type="RefSeq" id="WP_188850566.1">
    <property type="nucleotide sequence ID" value="NZ_BMJJ01000004.1"/>
</dbReference>
<keyword evidence="1" id="KW-0902">Two-component regulatory system</keyword>
<accession>A0A916XWE6</accession>
<sequence>MAAIAPHVLDATPAKEGAAHLCPSRGRPIDLVHLTRQTLGDLALEREVLGLMQRQILAVADRLDLATEAERRQIAHALKGTARNVGAFALSAAAEALETVPGSLPACGALKAEMRRASVFIRSLGG</sequence>
<dbReference type="SUPFAM" id="SSF47226">
    <property type="entry name" value="Histidine-containing phosphotransfer domain, HPT domain"/>
    <property type="match status" value="1"/>
</dbReference>
<organism evidence="3 4">
    <name type="scientific">Aureimonas glaciei</name>
    <dbReference type="NCBI Taxonomy" id="1776957"/>
    <lineage>
        <taxon>Bacteria</taxon>
        <taxon>Pseudomonadati</taxon>
        <taxon>Pseudomonadota</taxon>
        <taxon>Alphaproteobacteria</taxon>
        <taxon>Hyphomicrobiales</taxon>
        <taxon>Aurantimonadaceae</taxon>
        <taxon>Aureimonas</taxon>
    </lineage>
</organism>
<dbReference type="InterPro" id="IPR036641">
    <property type="entry name" value="HPT_dom_sf"/>
</dbReference>
<evidence type="ECO:0000313" key="3">
    <source>
        <dbReference type="EMBL" id="GGD18086.1"/>
    </source>
</evidence>
<reference evidence="3" key="2">
    <citation type="submission" date="2020-09" db="EMBL/GenBank/DDBJ databases">
        <authorList>
            <person name="Sun Q."/>
            <person name="Zhou Y."/>
        </authorList>
    </citation>
    <scope>NUCLEOTIDE SEQUENCE</scope>
    <source>
        <strain evidence="3">CGMCC 1.15493</strain>
    </source>
</reference>
<dbReference type="Pfam" id="PF01627">
    <property type="entry name" value="Hpt"/>
    <property type="match status" value="1"/>
</dbReference>
<comment type="caution">
    <text evidence="3">The sequence shown here is derived from an EMBL/GenBank/DDBJ whole genome shotgun (WGS) entry which is preliminary data.</text>
</comment>
<dbReference type="Proteomes" id="UP000613160">
    <property type="component" value="Unassembled WGS sequence"/>
</dbReference>